<organism evidence="4 5">
    <name type="scientific">Cyanoderma ruficeps</name>
    <name type="common">rufous-capped babbler</name>
    <dbReference type="NCBI Taxonomy" id="181631"/>
    <lineage>
        <taxon>Eukaryota</taxon>
        <taxon>Metazoa</taxon>
        <taxon>Chordata</taxon>
        <taxon>Craniata</taxon>
        <taxon>Vertebrata</taxon>
        <taxon>Euteleostomi</taxon>
        <taxon>Archelosauria</taxon>
        <taxon>Archosauria</taxon>
        <taxon>Dinosauria</taxon>
        <taxon>Saurischia</taxon>
        <taxon>Theropoda</taxon>
        <taxon>Coelurosauria</taxon>
        <taxon>Aves</taxon>
        <taxon>Neognathae</taxon>
        <taxon>Neoaves</taxon>
        <taxon>Telluraves</taxon>
        <taxon>Australaves</taxon>
        <taxon>Passeriformes</taxon>
        <taxon>Sylvioidea</taxon>
        <taxon>Timaliidae</taxon>
        <taxon>Cyanoderma</taxon>
    </lineage>
</organism>
<dbReference type="SUPFAM" id="SSF47943">
    <property type="entry name" value="Retrovirus capsid protein, N-terminal core domain"/>
    <property type="match status" value="1"/>
</dbReference>
<dbReference type="SUPFAM" id="SSF57756">
    <property type="entry name" value="Retrovirus zinc finger-like domains"/>
    <property type="match status" value="1"/>
</dbReference>
<keyword evidence="1" id="KW-0863">Zinc-finger</keyword>
<keyword evidence="5" id="KW-1185">Reference proteome</keyword>
<feature type="region of interest" description="Disordered" evidence="2">
    <location>
        <begin position="289"/>
        <end position="314"/>
    </location>
</feature>
<feature type="region of interest" description="Disordered" evidence="2">
    <location>
        <begin position="1"/>
        <end position="29"/>
    </location>
</feature>
<dbReference type="InterPro" id="IPR003036">
    <property type="entry name" value="Gag_P30"/>
</dbReference>
<dbReference type="GO" id="GO:0003676">
    <property type="term" value="F:nucleic acid binding"/>
    <property type="evidence" value="ECO:0007669"/>
    <property type="project" value="InterPro"/>
</dbReference>
<proteinExistence type="predicted"/>
<evidence type="ECO:0000313" key="5">
    <source>
        <dbReference type="Proteomes" id="UP000694396"/>
    </source>
</evidence>
<dbReference type="Proteomes" id="UP000694396">
    <property type="component" value="Unplaced"/>
</dbReference>
<keyword evidence="1" id="KW-0862">Zinc</keyword>
<sequence length="495" mass="55812">MSKASKKGEVEESNKIKNIPPESPLGRMLESWESNDKTKDLSKIKMIHYCIEVWSTLKLSNQWPWCGTRDTWIPPQLPISPPTLPPTTPLYSSPAITPAPPLLTPPLASSTIGVSPTITPHTSSAPPLPSPPFPCPPQFNSPITPTNPFHYTPPAPPIPSAIPTPPPNWEVGKTIHDAGKTPVAEAPEGPYQNTQLKAKLFPLREVPMGGVAGGIGFVNAPLTASEVRNFKKELKSLVEDPVGIANQVDQFLGPSLYTWTELDSILNILFNPEEVKLIRTAGIRVWERENRTGPSGEQKLPVVNPGWDSNQDEGRRNMEDFRRLIVRGIKESVPRQSNTKLAFDGSQEKDETPAAWLNRLRQNFQQYSNLDPDSVEGQVFLKLQFVTKSWPDIRRKLERLEDWQERGINELLREALKVYLRREEEKTRTKSKIMVAIARERMLPWNTAPRPGETRTCFYCGEEGHLRRDCKKLRIGIIPKEGRMVVQMMKLTIED</sequence>
<accession>A0A8C3R9B7</accession>
<keyword evidence="1" id="KW-0479">Metal-binding</keyword>
<evidence type="ECO:0000256" key="2">
    <source>
        <dbReference type="SAM" id="MobiDB-lite"/>
    </source>
</evidence>
<reference evidence="4" key="1">
    <citation type="submission" date="2025-08" db="UniProtKB">
        <authorList>
            <consortium name="Ensembl"/>
        </authorList>
    </citation>
    <scope>IDENTIFICATION</scope>
</reference>
<dbReference type="GO" id="GO:0019068">
    <property type="term" value="P:virion assembly"/>
    <property type="evidence" value="ECO:0007669"/>
    <property type="project" value="InterPro"/>
</dbReference>
<dbReference type="Pfam" id="PF02093">
    <property type="entry name" value="Gag_p30"/>
    <property type="match status" value="1"/>
</dbReference>
<feature type="domain" description="CCHC-type" evidence="3">
    <location>
        <begin position="457"/>
        <end position="472"/>
    </location>
</feature>
<dbReference type="InterPro" id="IPR001878">
    <property type="entry name" value="Znf_CCHC"/>
</dbReference>
<dbReference type="InterPro" id="IPR050462">
    <property type="entry name" value="Retroviral_Gag-Pol_poly"/>
</dbReference>
<evidence type="ECO:0000259" key="3">
    <source>
        <dbReference type="PROSITE" id="PS50158"/>
    </source>
</evidence>
<dbReference type="Gene3D" id="1.10.375.10">
    <property type="entry name" value="Human Immunodeficiency Virus Type 1 Capsid Protein"/>
    <property type="match status" value="1"/>
</dbReference>
<protein>
    <recommendedName>
        <fullName evidence="3">CCHC-type domain-containing protein</fullName>
    </recommendedName>
</protein>
<dbReference type="AlphaFoldDB" id="A0A8C3R9B7"/>
<dbReference type="InterPro" id="IPR008919">
    <property type="entry name" value="Retrov_capsid_N"/>
</dbReference>
<dbReference type="InterPro" id="IPR036875">
    <property type="entry name" value="Znf_CCHC_sf"/>
</dbReference>
<dbReference type="GO" id="GO:0008270">
    <property type="term" value="F:zinc ion binding"/>
    <property type="evidence" value="ECO:0007669"/>
    <property type="project" value="UniProtKB-KW"/>
</dbReference>
<dbReference type="Gene3D" id="4.10.60.10">
    <property type="entry name" value="Zinc finger, CCHC-type"/>
    <property type="match status" value="1"/>
</dbReference>
<dbReference type="Pfam" id="PF00098">
    <property type="entry name" value="zf-CCHC"/>
    <property type="match status" value="1"/>
</dbReference>
<dbReference type="PROSITE" id="PS50158">
    <property type="entry name" value="ZF_CCHC"/>
    <property type="match status" value="1"/>
</dbReference>
<name>A0A8C3R9B7_9PASS</name>
<reference evidence="4" key="2">
    <citation type="submission" date="2025-09" db="UniProtKB">
        <authorList>
            <consortium name="Ensembl"/>
        </authorList>
    </citation>
    <scope>IDENTIFICATION</scope>
</reference>
<evidence type="ECO:0000256" key="1">
    <source>
        <dbReference type="PROSITE-ProRule" id="PRU00047"/>
    </source>
</evidence>
<dbReference type="PANTHER" id="PTHR33166">
    <property type="entry name" value="GAG_P30 DOMAIN-CONTAINING PROTEIN"/>
    <property type="match status" value="1"/>
</dbReference>
<evidence type="ECO:0000313" key="4">
    <source>
        <dbReference type="Ensembl" id="ENSCRFP00000018029.1"/>
    </source>
</evidence>
<dbReference type="Ensembl" id="ENSCRFT00000018642.1">
    <property type="protein sequence ID" value="ENSCRFP00000018029.1"/>
    <property type="gene ID" value="ENSCRFG00000013679.1"/>
</dbReference>
<feature type="compositionally biased region" description="Basic and acidic residues" evidence="2">
    <location>
        <begin position="1"/>
        <end position="15"/>
    </location>
</feature>
<dbReference type="SMART" id="SM00343">
    <property type="entry name" value="ZnF_C2HC"/>
    <property type="match status" value="1"/>
</dbReference>